<reference evidence="1 2" key="2">
    <citation type="journal article" date="2022" name="Mol. Ecol. Resour.">
        <title>The genomes of chicory, endive, great burdock and yacon provide insights into Asteraceae paleo-polyploidization history and plant inulin production.</title>
        <authorList>
            <person name="Fan W."/>
            <person name="Wang S."/>
            <person name="Wang H."/>
            <person name="Wang A."/>
            <person name="Jiang F."/>
            <person name="Liu H."/>
            <person name="Zhao H."/>
            <person name="Xu D."/>
            <person name="Zhang Y."/>
        </authorList>
    </citation>
    <scope>NUCLEOTIDE SEQUENCE [LARGE SCALE GENOMIC DNA]</scope>
    <source>
        <strain evidence="2">cv. Yunnan</strain>
        <tissue evidence="1">Leaves</tissue>
    </source>
</reference>
<protein>
    <submittedName>
        <fullName evidence="1">Uncharacterized protein</fullName>
    </submittedName>
</protein>
<proteinExistence type="predicted"/>
<evidence type="ECO:0000313" key="2">
    <source>
        <dbReference type="Proteomes" id="UP001056120"/>
    </source>
</evidence>
<comment type="caution">
    <text evidence="1">The sequence shown here is derived from an EMBL/GenBank/DDBJ whole genome shotgun (WGS) entry which is preliminary data.</text>
</comment>
<name>A0ACB9KAE5_9ASTR</name>
<dbReference type="EMBL" id="CM042018">
    <property type="protein sequence ID" value="KAI3829291.1"/>
    <property type="molecule type" value="Genomic_DNA"/>
</dbReference>
<dbReference type="Proteomes" id="UP001056120">
    <property type="component" value="Linkage Group LG01"/>
</dbReference>
<evidence type="ECO:0000313" key="1">
    <source>
        <dbReference type="EMBL" id="KAI3829291.1"/>
    </source>
</evidence>
<keyword evidence="2" id="KW-1185">Reference proteome</keyword>
<accession>A0ACB9KAE5</accession>
<reference evidence="2" key="1">
    <citation type="journal article" date="2022" name="Mol. Ecol. Resour.">
        <title>The genomes of chicory, endive, great burdock and yacon provide insights into Asteraceae palaeo-polyploidization history and plant inulin production.</title>
        <authorList>
            <person name="Fan W."/>
            <person name="Wang S."/>
            <person name="Wang H."/>
            <person name="Wang A."/>
            <person name="Jiang F."/>
            <person name="Liu H."/>
            <person name="Zhao H."/>
            <person name="Xu D."/>
            <person name="Zhang Y."/>
        </authorList>
    </citation>
    <scope>NUCLEOTIDE SEQUENCE [LARGE SCALE GENOMIC DNA]</scope>
    <source>
        <strain evidence="2">cv. Yunnan</strain>
    </source>
</reference>
<gene>
    <name evidence="1" type="ORF">L1987_03410</name>
</gene>
<sequence length="122" mass="13896">MTAGSTPLDLRGFETFCFRPDLEDSPSSTGAEAMSMDAFEKVEKEIKKPLMKNDKKGMALLTQEFNKINQKYSIRGNLGDQYACPTSIRIETHEVLKLLIQLLPVFARNHEVPLVEEKTTFW</sequence>
<organism evidence="1 2">
    <name type="scientific">Smallanthus sonchifolius</name>
    <dbReference type="NCBI Taxonomy" id="185202"/>
    <lineage>
        <taxon>Eukaryota</taxon>
        <taxon>Viridiplantae</taxon>
        <taxon>Streptophyta</taxon>
        <taxon>Embryophyta</taxon>
        <taxon>Tracheophyta</taxon>
        <taxon>Spermatophyta</taxon>
        <taxon>Magnoliopsida</taxon>
        <taxon>eudicotyledons</taxon>
        <taxon>Gunneridae</taxon>
        <taxon>Pentapetalae</taxon>
        <taxon>asterids</taxon>
        <taxon>campanulids</taxon>
        <taxon>Asterales</taxon>
        <taxon>Asteraceae</taxon>
        <taxon>Asteroideae</taxon>
        <taxon>Heliantheae alliance</taxon>
        <taxon>Millerieae</taxon>
        <taxon>Smallanthus</taxon>
    </lineage>
</organism>